<dbReference type="InterPro" id="IPR019734">
    <property type="entry name" value="TPR_rpt"/>
</dbReference>
<keyword evidence="2" id="KW-0943">RNA-mediated gene silencing</keyword>
<organism evidence="3 4">
    <name type="scientific">Sinanodonta woodiana</name>
    <name type="common">Chinese pond mussel</name>
    <name type="synonym">Anodonta woodiana</name>
    <dbReference type="NCBI Taxonomy" id="1069815"/>
    <lineage>
        <taxon>Eukaryota</taxon>
        <taxon>Metazoa</taxon>
        <taxon>Spiralia</taxon>
        <taxon>Lophotrochozoa</taxon>
        <taxon>Mollusca</taxon>
        <taxon>Bivalvia</taxon>
        <taxon>Autobranchia</taxon>
        <taxon>Heteroconchia</taxon>
        <taxon>Palaeoheterodonta</taxon>
        <taxon>Unionida</taxon>
        <taxon>Unionoidea</taxon>
        <taxon>Unionidae</taxon>
        <taxon>Unioninae</taxon>
        <taxon>Sinanodonta</taxon>
    </lineage>
</organism>
<keyword evidence="2" id="KW-0963">Cytoplasm</keyword>
<comment type="similarity">
    <text evidence="1 2">Belongs to the CNOT10 family.</text>
</comment>
<evidence type="ECO:0000256" key="2">
    <source>
        <dbReference type="RuleBase" id="RU367083"/>
    </source>
</evidence>
<keyword evidence="2" id="KW-0810">Translation regulation</keyword>
<dbReference type="GO" id="GO:0005634">
    <property type="term" value="C:nucleus"/>
    <property type="evidence" value="ECO:0007669"/>
    <property type="project" value="UniProtKB-SubCell"/>
</dbReference>
<dbReference type="AlphaFoldDB" id="A0ABD3VG39"/>
<dbReference type="Proteomes" id="UP001634394">
    <property type="component" value="Unassembled WGS sequence"/>
</dbReference>
<comment type="caution">
    <text evidence="3">The sequence shown here is derived from an EMBL/GenBank/DDBJ whole genome shotgun (WGS) entry which is preliminary data.</text>
</comment>
<protein>
    <recommendedName>
        <fullName evidence="2">CCR4-NOT transcription complex subunit 10</fullName>
    </recommendedName>
</protein>
<keyword evidence="4" id="KW-1185">Reference proteome</keyword>
<dbReference type="GO" id="GO:0006417">
    <property type="term" value="P:regulation of translation"/>
    <property type="evidence" value="ECO:0007669"/>
    <property type="project" value="UniProtKB-KW"/>
</dbReference>
<dbReference type="EMBL" id="JBJQND010000012">
    <property type="protein sequence ID" value="KAL3860555.1"/>
    <property type="molecule type" value="Genomic_DNA"/>
</dbReference>
<accession>A0ABD3VG39</accession>
<dbReference type="Gene3D" id="1.25.40.10">
    <property type="entry name" value="Tetratricopeptide repeat domain"/>
    <property type="match status" value="2"/>
</dbReference>
<reference evidence="3 4" key="1">
    <citation type="submission" date="2024-11" db="EMBL/GenBank/DDBJ databases">
        <title>Chromosome-level genome assembly of the freshwater bivalve Anodonta woodiana.</title>
        <authorList>
            <person name="Chen X."/>
        </authorList>
    </citation>
    <scope>NUCLEOTIDE SEQUENCE [LARGE SCALE GENOMIC DNA]</scope>
    <source>
        <strain evidence="3">MN2024</strain>
        <tissue evidence="3">Gills</tissue>
    </source>
</reference>
<dbReference type="SMART" id="SM00028">
    <property type="entry name" value="TPR"/>
    <property type="match status" value="3"/>
</dbReference>
<evidence type="ECO:0000313" key="4">
    <source>
        <dbReference type="Proteomes" id="UP001634394"/>
    </source>
</evidence>
<keyword evidence="2" id="KW-0805">Transcription regulation</keyword>
<comment type="subcellular location">
    <subcellularLocation>
        <location evidence="2">Cytoplasm</location>
    </subcellularLocation>
    <subcellularLocation>
        <location evidence="2">Nucleus</location>
    </subcellularLocation>
</comment>
<dbReference type="InterPro" id="IPR039740">
    <property type="entry name" value="CNOT10"/>
</dbReference>
<proteinExistence type="inferred from homology"/>
<dbReference type="GO" id="GO:0005737">
    <property type="term" value="C:cytoplasm"/>
    <property type="evidence" value="ECO:0007669"/>
    <property type="project" value="UniProtKB-SubCell"/>
</dbReference>
<dbReference type="PANTHER" id="PTHR12979">
    <property type="entry name" value="CCR4-NOT TRANSCRIPTION COMPLEX SUBUNIT 10"/>
    <property type="match status" value="1"/>
</dbReference>
<comment type="function">
    <text evidence="2">Component of the CCR4-NOT complex which is one of the major cellular mRNA deadenylases and is linked to various cellular processes including bulk mRNA degradation, miRNA-mediated repression, translational repression during translational initiation and general transcription regulation.</text>
</comment>
<name>A0ABD3VG39_SINWO</name>
<dbReference type="GO" id="GO:0030014">
    <property type="term" value="C:CCR4-NOT complex"/>
    <property type="evidence" value="ECO:0007669"/>
    <property type="project" value="UniProtKB-UniRule"/>
</dbReference>
<evidence type="ECO:0000313" key="3">
    <source>
        <dbReference type="EMBL" id="KAL3860555.1"/>
    </source>
</evidence>
<keyword evidence="2" id="KW-0539">Nucleus</keyword>
<keyword evidence="2" id="KW-0804">Transcription</keyword>
<dbReference type="InterPro" id="IPR011990">
    <property type="entry name" value="TPR-like_helical_dom_sf"/>
</dbReference>
<dbReference type="GO" id="GO:0031047">
    <property type="term" value="P:regulatory ncRNA-mediated gene silencing"/>
    <property type="evidence" value="ECO:0007669"/>
    <property type="project" value="UniProtKB-UniRule"/>
</dbReference>
<dbReference type="SUPFAM" id="SSF48452">
    <property type="entry name" value="TPR-like"/>
    <property type="match status" value="2"/>
</dbReference>
<dbReference type="PANTHER" id="PTHR12979:SF5">
    <property type="entry name" value="CCR4-NOT TRANSCRIPTION COMPLEX SUBUNIT 10"/>
    <property type="match status" value="1"/>
</dbReference>
<evidence type="ECO:0000256" key="1">
    <source>
        <dbReference type="ARBA" id="ARBA00010080"/>
    </source>
</evidence>
<gene>
    <name evidence="3" type="ORF">ACJMK2_010671</name>
</gene>
<sequence>MSDNKEESDEHVDFTPLVSPVTEQQRQLANDAFQEFERKQFTASCNIMNKLMAQRPNDPRVVHNKAVADFCLSGFQSTDEFRQSLANVCRMMGLRQMASSQPSPLHLGLWTAHVNLESGESLEDVDHSVLYYNQAIILHHLRQYKAALSILNRLFQFIEPLDESLGRKVLLLLVELYLCTYQPEKALSMLTYMEKNILSGRSINGEKEVKEEQMTDASIDMWKARFSIFKTRCLLMKKSMKSCKREIKSLMNTQFTNMSMLFLKSNFEYLRGNLKKAMKMLGSSPQVYTEKGECLTVMHYNNLGCIYFQLRKHNMGAFYFRKAILENENIVKEMKRGSDQSGRSLSGRPLHSLGMSRHFELMYNMGVQLLHCGKALPSFDCLIEAVQVYQINPRLWLRLAECCIMAVRDSNDDDRKLEKRLQVIQGSVGSGVHRKLILGPGVQQDKNSAGTPAIPASTMEFASLCLRNAMTLLPEESISAECVSPDDQEKNSSDCHLVQAPPGNPMKPTEVANLRCSVLAASAYVALSLNDYTLALQYSDQLLKQSRCSGAQRYLAHLYMGESLVALDRIADGIQHLNSDLVTDISTIPPEHKSELDKGEKIEKEKDMETIENKGACYPWSPRDLTRAKAIMQYNLASAHAIRGEYDKAGVNLVESSKYIGTPLPAQMYFLKLYLDLIEGRRKMAQFVIKDNFGHVTPNRIDVKMEMKISSKQGNNNSWVAE</sequence>